<keyword evidence="3" id="KW-1185">Reference proteome</keyword>
<evidence type="ECO:0000313" key="2">
    <source>
        <dbReference type="EMBL" id="OSX75384.1"/>
    </source>
</evidence>
<evidence type="ECO:0000256" key="1">
    <source>
        <dbReference type="SAM" id="MobiDB-lite"/>
    </source>
</evidence>
<dbReference type="AlphaFoldDB" id="A0A1X6P3D8"/>
<feature type="region of interest" description="Disordered" evidence="1">
    <location>
        <begin position="529"/>
        <end position="566"/>
    </location>
</feature>
<dbReference type="EMBL" id="KV918905">
    <property type="protein sequence ID" value="OSX75384.1"/>
    <property type="molecule type" value="Genomic_DNA"/>
</dbReference>
<dbReference type="Proteomes" id="UP000218209">
    <property type="component" value="Unassembled WGS sequence"/>
</dbReference>
<sequence>MGHILWGLTGGSDAGRCPISALCRLSTFLRLSRNVSSNQDRTVAVVGGQWELAVWALANFSVRHHADVTIFGGELYTTCTMCKRHVPYSSEPVEDSGIVYCRGAHCLAADVPLHVGRSIAMTTMTECFNGFRRLAGGVCGYPPLRGAPVSLQLPVLHCTGNYAKRVVLFILACQPAGLQDKARRVLLAISGKGSMGSLYLREFRELVAAAVVHPAVFSNSLDPAFSILLQLTQLMNAAWRGALTGPGAAVREGSAAAAQLAASLLGPLWEDVKPLDPVTKDAKVSTLYLHAPIVHVRGQSGAARAEVAFVSDDNMEGHIRGVGRYLHNHSNNASPAELLSNMAAVQKATIGFSTPRSHPSSLVFTKVVRVCRCWKAFGRDGPADVEAVRALARDDAALELEELRGGDELRITLAPLRAAVDANGAARFRPDGTRVLGKKEALRRGLRVRQREICVCVCGRLQGRPKSAIVELAAARRAAAVRAAVAAAATGAAGADGQSAYAEGENGRTAGASSSAGVAAALAPAASADGGGASGAGTDQVPTPAPSLPQGSTTASSAGTAPVDNTSRSRRRALLASLPSFFPPPALLPLVFPDPAVYSACDAAAPLPGAAARLSVEVDRQLLEQVAILRLFRQRTKTYEFSKWATSGTVNGVDICEAAVALLRRLKGVRAAREEWSEAGGHPVDA</sequence>
<organism evidence="2 3">
    <name type="scientific">Porphyra umbilicalis</name>
    <name type="common">Purple laver</name>
    <name type="synonym">Red alga</name>
    <dbReference type="NCBI Taxonomy" id="2786"/>
    <lineage>
        <taxon>Eukaryota</taxon>
        <taxon>Rhodophyta</taxon>
        <taxon>Bangiophyceae</taxon>
        <taxon>Bangiales</taxon>
        <taxon>Bangiaceae</taxon>
        <taxon>Porphyra</taxon>
    </lineage>
</organism>
<feature type="compositionally biased region" description="Polar residues" evidence="1">
    <location>
        <begin position="549"/>
        <end position="566"/>
    </location>
</feature>
<evidence type="ECO:0000313" key="3">
    <source>
        <dbReference type="Proteomes" id="UP000218209"/>
    </source>
</evidence>
<gene>
    <name evidence="2" type="ORF">BU14_0238s0007</name>
</gene>
<protein>
    <submittedName>
        <fullName evidence="2">Uncharacterized protein</fullName>
    </submittedName>
</protein>
<name>A0A1X6P3D8_PORUM</name>
<reference evidence="2 3" key="1">
    <citation type="submission" date="2017-03" db="EMBL/GenBank/DDBJ databases">
        <title>WGS assembly of Porphyra umbilicalis.</title>
        <authorList>
            <person name="Brawley S.H."/>
            <person name="Blouin N.A."/>
            <person name="Ficko-Blean E."/>
            <person name="Wheeler G.L."/>
            <person name="Lohr M."/>
            <person name="Goodson H.V."/>
            <person name="Jenkins J.W."/>
            <person name="Blaby-Haas C.E."/>
            <person name="Helliwell K.E."/>
            <person name="Chan C."/>
            <person name="Marriage T."/>
            <person name="Bhattacharya D."/>
            <person name="Klein A.S."/>
            <person name="Badis Y."/>
            <person name="Brodie J."/>
            <person name="Cao Y."/>
            <person name="Collen J."/>
            <person name="Dittami S.M."/>
            <person name="Gachon C.M."/>
            <person name="Green B.R."/>
            <person name="Karpowicz S."/>
            <person name="Kim J.W."/>
            <person name="Kudahl U."/>
            <person name="Lin S."/>
            <person name="Michel G."/>
            <person name="Mittag M."/>
            <person name="Olson B.J."/>
            <person name="Pangilinan J."/>
            <person name="Peng Y."/>
            <person name="Qiu H."/>
            <person name="Shu S."/>
            <person name="Singer J.T."/>
            <person name="Smith A.G."/>
            <person name="Sprecher B.N."/>
            <person name="Wagner V."/>
            <person name="Wang W."/>
            <person name="Wang Z.-Y."/>
            <person name="Yan J."/>
            <person name="Yarish C."/>
            <person name="Zoeuner-Riek S."/>
            <person name="Zhuang Y."/>
            <person name="Zou Y."/>
            <person name="Lindquist E.A."/>
            <person name="Grimwood J."/>
            <person name="Barry K."/>
            <person name="Rokhsar D.S."/>
            <person name="Schmutz J."/>
            <person name="Stiller J.W."/>
            <person name="Grossman A.R."/>
            <person name="Prochnik S.E."/>
        </authorList>
    </citation>
    <scope>NUCLEOTIDE SEQUENCE [LARGE SCALE GENOMIC DNA]</scope>
    <source>
        <strain evidence="2">4086291</strain>
    </source>
</reference>
<accession>A0A1X6P3D8</accession>
<proteinExistence type="predicted"/>